<dbReference type="InterPro" id="IPR000866">
    <property type="entry name" value="AhpC/TSA"/>
</dbReference>
<dbReference type="GO" id="GO:0016491">
    <property type="term" value="F:oxidoreductase activity"/>
    <property type="evidence" value="ECO:0007669"/>
    <property type="project" value="InterPro"/>
</dbReference>
<organism evidence="3 4">
    <name type="scientific">Lujinxingia litoralis</name>
    <dbReference type="NCBI Taxonomy" id="2211119"/>
    <lineage>
        <taxon>Bacteria</taxon>
        <taxon>Deltaproteobacteria</taxon>
        <taxon>Bradymonadales</taxon>
        <taxon>Lujinxingiaceae</taxon>
        <taxon>Lujinxingia</taxon>
    </lineage>
</organism>
<dbReference type="GO" id="GO:0016209">
    <property type="term" value="F:antioxidant activity"/>
    <property type="evidence" value="ECO:0007669"/>
    <property type="project" value="InterPro"/>
</dbReference>
<dbReference type="PROSITE" id="PS51352">
    <property type="entry name" value="THIOREDOXIN_2"/>
    <property type="match status" value="1"/>
</dbReference>
<gene>
    <name evidence="3" type="ORF">DL240_15755</name>
</gene>
<protein>
    <submittedName>
        <fullName evidence="3">Thioredoxin family protein</fullName>
    </submittedName>
</protein>
<dbReference type="CDD" id="cd02969">
    <property type="entry name" value="PRX_like1"/>
    <property type="match status" value="1"/>
</dbReference>
<keyword evidence="4" id="KW-1185">Reference proteome</keyword>
<dbReference type="SUPFAM" id="SSF52833">
    <property type="entry name" value="Thioredoxin-like"/>
    <property type="match status" value="1"/>
</dbReference>
<dbReference type="OrthoDB" id="9809746at2"/>
<accession>A0A328C498</accession>
<dbReference type="AlphaFoldDB" id="A0A328C498"/>
<dbReference type="PANTHER" id="PTHR43640">
    <property type="entry name" value="OS07G0260300 PROTEIN"/>
    <property type="match status" value="1"/>
</dbReference>
<comment type="caution">
    <text evidence="3">The sequence shown here is derived from an EMBL/GenBank/DDBJ whole genome shotgun (WGS) entry which is preliminary data.</text>
</comment>
<dbReference type="PANTHER" id="PTHR43640:SF1">
    <property type="entry name" value="THIOREDOXIN-DEPENDENT PEROXIREDOXIN"/>
    <property type="match status" value="1"/>
</dbReference>
<sequence length="183" mass="20479">MALLETRAPAPGTPAPDFALPDTQGTLVRRDDFAQAPVLVVMFICNHCPYVQAVLDRLVALGRTWPADQVAFVAISANDAERYPQDGPDAMAELASQYDFPFPYLYDQTQEVARAYGAVCTPDFFVYDQQRTLAYCGRLDDNWKDPAARTRRDLHDAILALLDGERPVEEQHPSMGCSIKWKI</sequence>
<dbReference type="InterPro" id="IPR036249">
    <property type="entry name" value="Thioredoxin-like_sf"/>
</dbReference>
<feature type="region of interest" description="Disordered" evidence="1">
    <location>
        <begin position="1"/>
        <end position="21"/>
    </location>
</feature>
<evidence type="ECO:0000313" key="3">
    <source>
        <dbReference type="EMBL" id="RAL20769.1"/>
    </source>
</evidence>
<evidence type="ECO:0000313" key="4">
    <source>
        <dbReference type="Proteomes" id="UP000249169"/>
    </source>
</evidence>
<dbReference type="RefSeq" id="WP_111730861.1">
    <property type="nucleotide sequence ID" value="NZ_QHKO01000008.1"/>
</dbReference>
<dbReference type="Gene3D" id="3.40.30.10">
    <property type="entry name" value="Glutaredoxin"/>
    <property type="match status" value="1"/>
</dbReference>
<dbReference type="InterPro" id="IPR013766">
    <property type="entry name" value="Thioredoxin_domain"/>
</dbReference>
<name>A0A328C498_9DELT</name>
<dbReference type="EMBL" id="QHKO01000008">
    <property type="protein sequence ID" value="RAL20769.1"/>
    <property type="molecule type" value="Genomic_DNA"/>
</dbReference>
<dbReference type="Pfam" id="PF00578">
    <property type="entry name" value="AhpC-TSA"/>
    <property type="match status" value="1"/>
</dbReference>
<evidence type="ECO:0000259" key="2">
    <source>
        <dbReference type="PROSITE" id="PS51352"/>
    </source>
</evidence>
<feature type="domain" description="Thioredoxin" evidence="2">
    <location>
        <begin position="9"/>
        <end position="163"/>
    </location>
</feature>
<reference evidence="3 4" key="1">
    <citation type="submission" date="2018-05" db="EMBL/GenBank/DDBJ databases">
        <title>Lujinxingia marina gen. nov. sp. nov., a new facultative anaerobic member of the class Deltaproteobacteria, and proposal of Lujinxingaceae fam. nov.</title>
        <authorList>
            <person name="Li C.-M."/>
        </authorList>
    </citation>
    <scope>NUCLEOTIDE SEQUENCE [LARGE SCALE GENOMIC DNA]</scope>
    <source>
        <strain evidence="3 4">B210</strain>
    </source>
</reference>
<evidence type="ECO:0000256" key="1">
    <source>
        <dbReference type="SAM" id="MobiDB-lite"/>
    </source>
</evidence>
<proteinExistence type="predicted"/>
<dbReference type="Proteomes" id="UP000249169">
    <property type="component" value="Unassembled WGS sequence"/>
</dbReference>
<dbReference type="InterPro" id="IPR047262">
    <property type="entry name" value="PRX-like1"/>
</dbReference>